<evidence type="ECO:0000256" key="7">
    <source>
        <dbReference type="ARBA" id="ARBA00023125"/>
    </source>
</evidence>
<keyword evidence="5" id="KW-0347">Helicase</keyword>
<evidence type="ECO:0000256" key="8">
    <source>
        <dbReference type="ARBA" id="ARBA00023204"/>
    </source>
</evidence>
<evidence type="ECO:0000256" key="6">
    <source>
        <dbReference type="ARBA" id="ARBA00022840"/>
    </source>
</evidence>
<dbReference type="Proteomes" id="UP000623067">
    <property type="component" value="Unassembled WGS sequence"/>
</dbReference>
<evidence type="ECO:0000256" key="1">
    <source>
        <dbReference type="ARBA" id="ARBA00022490"/>
    </source>
</evidence>
<comment type="caution">
    <text evidence="12">The sequence shown here is derived from an EMBL/GenBank/DDBJ whole genome shotgun (WGS) entry which is preliminary data.</text>
</comment>
<comment type="subcellular location">
    <subcellularLocation>
        <location evidence="9">Cytoplasm</location>
    </subcellularLocation>
</comment>
<keyword evidence="8 9" id="KW-0234">DNA repair</keyword>
<evidence type="ECO:0000256" key="2">
    <source>
        <dbReference type="ARBA" id="ARBA00022741"/>
    </source>
</evidence>
<dbReference type="AlphaFoldDB" id="A0A916T633"/>
<organism evidence="12 13">
    <name type="scientific">Sphingomonas metalli</name>
    <dbReference type="NCBI Taxonomy" id="1779358"/>
    <lineage>
        <taxon>Bacteria</taxon>
        <taxon>Pseudomonadati</taxon>
        <taxon>Pseudomonadota</taxon>
        <taxon>Alphaproteobacteria</taxon>
        <taxon>Sphingomonadales</taxon>
        <taxon>Sphingomonadaceae</taxon>
        <taxon>Sphingomonas</taxon>
    </lineage>
</organism>
<dbReference type="InterPro" id="IPR036101">
    <property type="entry name" value="CarD-like/TRCF_RID_sf"/>
</dbReference>
<comment type="function">
    <text evidence="9">Couples transcription and DNA repair by recognizing RNA polymerase (RNAP) stalled at DNA lesions. Mediates ATP-dependent release of RNAP and its truncated transcript from the DNA, and recruitment of nucleotide excision repair machinery to the damaged site.</text>
</comment>
<dbReference type="EMBL" id="BMIH01000002">
    <property type="protein sequence ID" value="GGB30161.1"/>
    <property type="molecule type" value="Genomic_DNA"/>
</dbReference>
<feature type="domain" description="Helicase ATP-binding" evidence="10">
    <location>
        <begin position="550"/>
        <end position="710"/>
    </location>
</feature>
<dbReference type="InterPro" id="IPR005118">
    <property type="entry name" value="TRCF_C"/>
</dbReference>
<sequence>MTVAAPARELTAPLAPAQDLGIGETAAALAEALADGDLVFAAADEARAAGVAQALAAACPDAAVLYCPGSDALPGDDSPASPANVGARVAALRRLRTLLGRKARPRIALVVTGEALARTCAAPDAFDAEPPCVAADAPVDLSALFDQLVAIGYLADERVDEPGEVALRGAVLDVFPADAERPLRIEASEGRVAQLRSYDPVTQLTVADERRREIGRVAEPPVEDGTTLLDHLPGAALSITRGAEDRRHRFLALAADAARRRPRRAARDIVDPSRWDEALAGRRRLDLARIGTPPPRFVERRALARALTAAVREAAAAGERIVLLGSERDLRFLARRLAAMLGQAVTPVASWAAVRAGEPGSVSALAMPAERGFRREGVLAIAAADLLGSRAERDDAAPGSGAAASFGLGEIRIGDVVVHEDHGIGVVAGLAAMPAGDAGDGGEAIQLRYAGDTLRRVPTAEADRIWRYGADADAVTLDKLDGSSWQKRRGEIEAAIAQSARALTDLAAERETRTAPALVADTAAYERFAAGFAYTETPDQARAIAAVRDDLAAGKPMERLVVGDVGYGKTEVALRAAAIAALAGRQVAVAAPTTVLARQHIETFVARFEGTGIAVAGLSRLSTPAEKKRVKAGLKDGSIGVVVGTAAVAGKDVVYADLGLSIIDEEQRFGAADKARLRDLGAGHVLTLSATPIPRTLQHALVGLQQLSVIATPPARRQPIRTQVGAFDPQVVRTALLREKSRGGQSFVVVPRIEDMGPVGDRLRALIPELALLEAHGKMPAAEIDKAMVRFGGGDGDVLLATNIIEAGLDVPRANTMVIWRADRFGLSQLHQLRGRVGRGSRRGQVLLLTDPQHAIAPRTLKRLRTLEAFDRLGAGFQIAGRDLDLRGAGDLLGEAQAGHMKLIGADFYQHLLESAVRAARGQDVERWTPALHLGVEGRLPDDWIPDDELRVTLYARLARLADGYDIDAFAGELEDRFGALPAPAAALVALARIRADARAARIDRIDAGPGAIALTPRRDFAGDAAAAGLVEKNGRLLLPERIEDPLLRVDRVAELVAGLAAK</sequence>
<gene>
    <name evidence="9 12" type="primary">mfd</name>
    <name evidence="12" type="ORF">GCM10011380_19530</name>
</gene>
<dbReference type="PANTHER" id="PTHR47964:SF1">
    <property type="entry name" value="ATP-DEPENDENT DNA HELICASE HOMOLOG RECG, CHLOROPLASTIC"/>
    <property type="match status" value="1"/>
</dbReference>
<dbReference type="Gene3D" id="3.40.50.300">
    <property type="entry name" value="P-loop containing nucleotide triphosphate hydrolases"/>
    <property type="match status" value="2"/>
</dbReference>
<evidence type="ECO:0000256" key="9">
    <source>
        <dbReference type="HAMAP-Rule" id="MF_00969"/>
    </source>
</evidence>
<dbReference type="GO" id="GO:0005737">
    <property type="term" value="C:cytoplasm"/>
    <property type="evidence" value="ECO:0007669"/>
    <property type="project" value="UniProtKB-SubCell"/>
</dbReference>
<reference evidence="12" key="1">
    <citation type="journal article" date="2014" name="Int. J. Syst. Evol. Microbiol.">
        <title>Complete genome sequence of Corynebacterium casei LMG S-19264T (=DSM 44701T), isolated from a smear-ripened cheese.</title>
        <authorList>
            <consortium name="US DOE Joint Genome Institute (JGI-PGF)"/>
            <person name="Walter F."/>
            <person name="Albersmeier A."/>
            <person name="Kalinowski J."/>
            <person name="Ruckert C."/>
        </authorList>
    </citation>
    <scope>NUCLEOTIDE SEQUENCE</scope>
    <source>
        <strain evidence="12">CGMCC 1.15330</strain>
    </source>
</reference>
<dbReference type="SUPFAM" id="SSF52540">
    <property type="entry name" value="P-loop containing nucleoside triphosphate hydrolases"/>
    <property type="match status" value="2"/>
</dbReference>
<dbReference type="HAMAP" id="MF_00969">
    <property type="entry name" value="TRCF"/>
    <property type="match status" value="1"/>
</dbReference>
<protein>
    <recommendedName>
        <fullName evidence="9">Transcription-repair-coupling factor</fullName>
        <shortName evidence="9">TRCF</shortName>
        <ecNumber evidence="9">3.6.4.-</ecNumber>
    </recommendedName>
</protein>
<dbReference type="SMART" id="SM00982">
    <property type="entry name" value="TRCF"/>
    <property type="match status" value="1"/>
</dbReference>
<comment type="similarity">
    <text evidence="9">In the C-terminal section; belongs to the helicase family. RecG subfamily.</text>
</comment>
<dbReference type="InterPro" id="IPR037235">
    <property type="entry name" value="TRCF-like_C_D7"/>
</dbReference>
<dbReference type="GO" id="GO:0005524">
    <property type="term" value="F:ATP binding"/>
    <property type="evidence" value="ECO:0007669"/>
    <property type="project" value="UniProtKB-UniRule"/>
</dbReference>
<dbReference type="Pfam" id="PF03461">
    <property type="entry name" value="TRCF"/>
    <property type="match status" value="1"/>
</dbReference>
<accession>A0A916T633</accession>
<dbReference type="InterPro" id="IPR014001">
    <property type="entry name" value="Helicase_ATP-bd"/>
</dbReference>
<dbReference type="InterPro" id="IPR011545">
    <property type="entry name" value="DEAD/DEAH_box_helicase_dom"/>
</dbReference>
<keyword evidence="4 9" id="KW-0378">Hydrolase</keyword>
<evidence type="ECO:0000256" key="3">
    <source>
        <dbReference type="ARBA" id="ARBA00022763"/>
    </source>
</evidence>
<dbReference type="InterPro" id="IPR004576">
    <property type="entry name" value="Mfd"/>
</dbReference>
<keyword evidence="7 9" id="KW-0238">DNA-binding</keyword>
<dbReference type="GO" id="GO:0003684">
    <property type="term" value="F:damaged DNA binding"/>
    <property type="evidence" value="ECO:0007669"/>
    <property type="project" value="InterPro"/>
</dbReference>
<dbReference type="Pfam" id="PF02559">
    <property type="entry name" value="CarD_TRCF_RID"/>
    <property type="match status" value="1"/>
</dbReference>
<reference evidence="12" key="2">
    <citation type="submission" date="2020-09" db="EMBL/GenBank/DDBJ databases">
        <authorList>
            <person name="Sun Q."/>
            <person name="Zhou Y."/>
        </authorList>
    </citation>
    <scope>NUCLEOTIDE SEQUENCE</scope>
    <source>
        <strain evidence="12">CGMCC 1.15330</strain>
    </source>
</reference>
<dbReference type="EC" id="3.6.4.-" evidence="9"/>
<dbReference type="GO" id="GO:0000716">
    <property type="term" value="P:transcription-coupled nucleotide-excision repair, DNA damage recognition"/>
    <property type="evidence" value="ECO:0007669"/>
    <property type="project" value="UniProtKB-UniRule"/>
</dbReference>
<keyword evidence="13" id="KW-1185">Reference proteome</keyword>
<dbReference type="Gene3D" id="3.90.1150.50">
    <property type="entry name" value="Transcription-repair-coupling factor, D7 domain"/>
    <property type="match status" value="1"/>
</dbReference>
<dbReference type="InterPro" id="IPR001650">
    <property type="entry name" value="Helicase_C-like"/>
</dbReference>
<dbReference type="PROSITE" id="PS51192">
    <property type="entry name" value="HELICASE_ATP_BIND_1"/>
    <property type="match status" value="1"/>
</dbReference>
<keyword evidence="1 9" id="KW-0963">Cytoplasm</keyword>
<dbReference type="InterPro" id="IPR041471">
    <property type="entry name" value="UvrB_inter"/>
</dbReference>
<evidence type="ECO:0000259" key="11">
    <source>
        <dbReference type="PROSITE" id="PS51194"/>
    </source>
</evidence>
<dbReference type="SUPFAM" id="SSF141259">
    <property type="entry name" value="CarD-like"/>
    <property type="match status" value="1"/>
</dbReference>
<name>A0A916T633_9SPHN</name>
<dbReference type="InterPro" id="IPR027417">
    <property type="entry name" value="P-loop_NTPase"/>
</dbReference>
<dbReference type="GO" id="GO:0016787">
    <property type="term" value="F:hydrolase activity"/>
    <property type="evidence" value="ECO:0007669"/>
    <property type="project" value="UniProtKB-KW"/>
</dbReference>
<dbReference type="SMART" id="SM00490">
    <property type="entry name" value="HELICc"/>
    <property type="match status" value="1"/>
</dbReference>
<dbReference type="Gene3D" id="2.40.10.170">
    <property type="match status" value="1"/>
</dbReference>
<dbReference type="PROSITE" id="PS51194">
    <property type="entry name" value="HELICASE_CTER"/>
    <property type="match status" value="1"/>
</dbReference>
<keyword evidence="2 9" id="KW-0547">Nucleotide-binding</keyword>
<dbReference type="SMART" id="SM00487">
    <property type="entry name" value="DEXDc"/>
    <property type="match status" value="1"/>
</dbReference>
<comment type="similarity">
    <text evidence="9">In the N-terminal section; belongs to the UvrB family.</text>
</comment>
<dbReference type="GO" id="GO:0003678">
    <property type="term" value="F:DNA helicase activity"/>
    <property type="evidence" value="ECO:0007669"/>
    <property type="project" value="TreeGrafter"/>
</dbReference>
<keyword evidence="6 9" id="KW-0067">ATP-binding</keyword>
<dbReference type="Pfam" id="PF00271">
    <property type="entry name" value="Helicase_C"/>
    <property type="match status" value="1"/>
</dbReference>
<dbReference type="SMART" id="SM01058">
    <property type="entry name" value="CarD_TRCF"/>
    <property type="match status" value="1"/>
</dbReference>
<dbReference type="PANTHER" id="PTHR47964">
    <property type="entry name" value="ATP-DEPENDENT DNA HELICASE HOMOLOG RECG, CHLOROPLASTIC"/>
    <property type="match status" value="1"/>
</dbReference>
<dbReference type="GO" id="GO:0006355">
    <property type="term" value="P:regulation of DNA-templated transcription"/>
    <property type="evidence" value="ECO:0007669"/>
    <property type="project" value="UniProtKB-UniRule"/>
</dbReference>
<evidence type="ECO:0000259" key="10">
    <source>
        <dbReference type="PROSITE" id="PS51192"/>
    </source>
</evidence>
<dbReference type="Pfam" id="PF00270">
    <property type="entry name" value="DEAD"/>
    <property type="match status" value="1"/>
</dbReference>
<evidence type="ECO:0000313" key="13">
    <source>
        <dbReference type="Proteomes" id="UP000623067"/>
    </source>
</evidence>
<evidence type="ECO:0000256" key="4">
    <source>
        <dbReference type="ARBA" id="ARBA00022801"/>
    </source>
</evidence>
<evidence type="ECO:0000313" key="12">
    <source>
        <dbReference type="EMBL" id="GGB30161.1"/>
    </source>
</evidence>
<evidence type="ECO:0000256" key="5">
    <source>
        <dbReference type="ARBA" id="ARBA00022806"/>
    </source>
</evidence>
<dbReference type="InterPro" id="IPR003711">
    <property type="entry name" value="CarD-like/TRCF_RID"/>
</dbReference>
<keyword evidence="3 9" id="KW-0227">DNA damage</keyword>
<dbReference type="Gene3D" id="3.30.2060.10">
    <property type="entry name" value="Penicillin-binding protein 1b domain"/>
    <property type="match status" value="1"/>
</dbReference>
<proteinExistence type="inferred from homology"/>
<feature type="domain" description="Helicase C-terminal" evidence="11">
    <location>
        <begin position="731"/>
        <end position="885"/>
    </location>
</feature>
<dbReference type="Pfam" id="PF17757">
    <property type="entry name" value="UvrB_inter"/>
    <property type="match status" value="1"/>
</dbReference>
<dbReference type="InterPro" id="IPR047112">
    <property type="entry name" value="RecG/Mfd"/>
</dbReference>
<dbReference type="SUPFAM" id="SSF143517">
    <property type="entry name" value="TRCF domain-like"/>
    <property type="match status" value="1"/>
</dbReference>